<dbReference type="RefSeq" id="WP_090391542.1">
    <property type="nucleotide sequence ID" value="NZ_FMZO01000010.1"/>
</dbReference>
<accession>A0A1G6VZK2</accession>
<keyword evidence="1" id="KW-0808">Transferase</keyword>
<dbReference type="AlphaFoldDB" id="A0A1G6VZK2"/>
<dbReference type="GO" id="GO:0032259">
    <property type="term" value="P:methylation"/>
    <property type="evidence" value="ECO:0007669"/>
    <property type="project" value="UniProtKB-KW"/>
</dbReference>
<evidence type="ECO:0000313" key="2">
    <source>
        <dbReference type="Proteomes" id="UP000198757"/>
    </source>
</evidence>
<proteinExistence type="predicted"/>
<dbReference type="STRING" id="1285928.SAMN04487894_110187"/>
<dbReference type="SUPFAM" id="SSF53335">
    <property type="entry name" value="S-adenosyl-L-methionine-dependent methyltransferases"/>
    <property type="match status" value="1"/>
</dbReference>
<dbReference type="CDD" id="cd02440">
    <property type="entry name" value="AdoMet_MTases"/>
    <property type="match status" value="1"/>
</dbReference>
<keyword evidence="2" id="KW-1185">Reference proteome</keyword>
<dbReference type="PANTHER" id="PTHR43861">
    <property type="entry name" value="TRANS-ACONITATE 2-METHYLTRANSFERASE-RELATED"/>
    <property type="match status" value="1"/>
</dbReference>
<dbReference type="Pfam" id="PF13489">
    <property type="entry name" value="Methyltransf_23"/>
    <property type="match status" value="1"/>
</dbReference>
<dbReference type="OrthoDB" id="9784101at2"/>
<dbReference type="PANTHER" id="PTHR43861:SF1">
    <property type="entry name" value="TRANS-ACONITATE 2-METHYLTRANSFERASE"/>
    <property type="match status" value="1"/>
</dbReference>
<dbReference type="GO" id="GO:0008168">
    <property type="term" value="F:methyltransferase activity"/>
    <property type="evidence" value="ECO:0007669"/>
    <property type="project" value="UniProtKB-KW"/>
</dbReference>
<name>A0A1G6VZK2_NIADE</name>
<organism evidence="1 2">
    <name type="scientific">Niabella drilacis (strain DSM 25811 / CCM 8410 / CCUG 62505 / LMG 26954 / E90)</name>
    <dbReference type="NCBI Taxonomy" id="1285928"/>
    <lineage>
        <taxon>Bacteria</taxon>
        <taxon>Pseudomonadati</taxon>
        <taxon>Bacteroidota</taxon>
        <taxon>Chitinophagia</taxon>
        <taxon>Chitinophagales</taxon>
        <taxon>Chitinophagaceae</taxon>
        <taxon>Niabella</taxon>
    </lineage>
</organism>
<dbReference type="Proteomes" id="UP000198757">
    <property type="component" value="Unassembled WGS sequence"/>
</dbReference>
<protein>
    <submittedName>
        <fullName evidence="1">Methyltransferase domain-containing protein</fullName>
    </submittedName>
</protein>
<keyword evidence="1" id="KW-0489">Methyltransferase</keyword>
<sequence length="167" mass="18408">MNIGEAKELIAGLPLSPEAPLRWADLGCGSGTFTHALYRLLPPASTVYAFDTNRQTFHEPGIRFVQLDFETQELPVPPLSGILMANSLHYISDPQALITRLRQHLEPGGALVLVEYDTNAPNRWVPFPVPLKKAKELAALCGFKNFHQIGNRPSIYHGGGMYAAVFI</sequence>
<reference evidence="2" key="1">
    <citation type="submission" date="2016-10" db="EMBL/GenBank/DDBJ databases">
        <authorList>
            <person name="Varghese N."/>
            <person name="Submissions S."/>
        </authorList>
    </citation>
    <scope>NUCLEOTIDE SEQUENCE [LARGE SCALE GENOMIC DNA]</scope>
    <source>
        <strain evidence="2">DSM 25811 / CCM 8410 / LMG 26954 / E90</strain>
    </source>
</reference>
<dbReference type="Gene3D" id="3.40.50.150">
    <property type="entry name" value="Vaccinia Virus protein VP39"/>
    <property type="match status" value="1"/>
</dbReference>
<dbReference type="InterPro" id="IPR029063">
    <property type="entry name" value="SAM-dependent_MTases_sf"/>
</dbReference>
<evidence type="ECO:0000313" key="1">
    <source>
        <dbReference type="EMBL" id="SDD58215.1"/>
    </source>
</evidence>
<gene>
    <name evidence="1" type="ORF">SAMN04487894_110187</name>
</gene>
<dbReference type="EMBL" id="FMZO01000010">
    <property type="protein sequence ID" value="SDD58215.1"/>
    <property type="molecule type" value="Genomic_DNA"/>
</dbReference>